<dbReference type="PANTHER" id="PTHR43509">
    <property type="match status" value="1"/>
</dbReference>
<dbReference type="Pfam" id="PF14306">
    <property type="entry name" value="PUA_2"/>
    <property type="match status" value="2"/>
</dbReference>
<evidence type="ECO:0000313" key="13">
    <source>
        <dbReference type="Proteomes" id="UP001333102"/>
    </source>
</evidence>
<reference evidence="13" key="1">
    <citation type="submission" date="2023-12" db="EMBL/GenBank/DDBJ databases">
        <title>Novel isolates from deep terrestrial aquifers shed light on the physiology and ecology of the class Limnochordia.</title>
        <authorList>
            <person name="Karnachuk O.V."/>
            <person name="Lukina A.P."/>
            <person name="Avakyan M.R."/>
            <person name="Kadnikov V."/>
            <person name="Begmatov S."/>
            <person name="Beletsky A.V."/>
            <person name="Mardanov A.V."/>
            <person name="Ravin N.V."/>
        </authorList>
    </citation>
    <scope>NUCLEOTIDE SEQUENCE [LARGE SCALE GENOMIC DNA]</scope>
    <source>
        <strain evidence="13">LN</strain>
    </source>
</reference>
<dbReference type="InterPro" id="IPR002650">
    <property type="entry name" value="Sulphate_adenylyltransferase"/>
</dbReference>
<dbReference type="Gene3D" id="3.40.50.620">
    <property type="entry name" value="HUPs"/>
    <property type="match status" value="1"/>
</dbReference>
<keyword evidence="4 8" id="KW-0547">Nucleotide-binding</keyword>
<evidence type="ECO:0000256" key="3">
    <source>
        <dbReference type="ARBA" id="ARBA00022695"/>
    </source>
</evidence>
<evidence type="ECO:0000256" key="8">
    <source>
        <dbReference type="HAMAP-Rule" id="MF_00066"/>
    </source>
</evidence>
<evidence type="ECO:0000259" key="11">
    <source>
        <dbReference type="Pfam" id="PF14306"/>
    </source>
</evidence>
<evidence type="ECO:0000256" key="7">
    <source>
        <dbReference type="ARBA" id="ARBA00049370"/>
    </source>
</evidence>
<evidence type="ECO:0000256" key="4">
    <source>
        <dbReference type="ARBA" id="ARBA00022741"/>
    </source>
</evidence>
<evidence type="ECO:0000256" key="5">
    <source>
        <dbReference type="ARBA" id="ARBA00022840"/>
    </source>
</evidence>
<dbReference type="InterPro" id="IPR020792">
    <property type="entry name" value="SO4_adenylyltransferase_pro"/>
</dbReference>
<dbReference type="PANTHER" id="PTHR43509:SF1">
    <property type="entry name" value="SULFATE ADENYLYLTRANSFERASE"/>
    <property type="match status" value="1"/>
</dbReference>
<dbReference type="NCBIfam" id="NF003166">
    <property type="entry name" value="PRK04149.1"/>
    <property type="match status" value="1"/>
</dbReference>
<proteinExistence type="inferred from homology"/>
<dbReference type="Gene3D" id="3.10.400.10">
    <property type="entry name" value="Sulfate adenylyltransferase"/>
    <property type="match status" value="1"/>
</dbReference>
<evidence type="ECO:0000256" key="1">
    <source>
        <dbReference type="ARBA" id="ARBA00005048"/>
    </source>
</evidence>
<dbReference type="InterPro" id="IPR014729">
    <property type="entry name" value="Rossmann-like_a/b/a_fold"/>
</dbReference>
<evidence type="ECO:0000256" key="6">
    <source>
        <dbReference type="ARBA" id="ARBA00037980"/>
    </source>
</evidence>
<dbReference type="SUPFAM" id="SSF52374">
    <property type="entry name" value="Nucleotidylyl transferase"/>
    <property type="match status" value="1"/>
</dbReference>
<feature type="region of interest" description="Disordered" evidence="9">
    <location>
        <begin position="101"/>
        <end position="122"/>
    </location>
</feature>
<protein>
    <recommendedName>
        <fullName evidence="8">Sulfate adenylyltransferase</fullName>
        <ecNumber evidence="8">2.7.7.4</ecNumber>
    </recommendedName>
    <alternativeName>
        <fullName evidence="8">ATP-sulfurylase</fullName>
    </alternativeName>
    <alternativeName>
        <fullName evidence="8">Sulfate adenylate transferase</fullName>
        <shortName evidence="8">SAT</shortName>
    </alternativeName>
</protein>
<keyword evidence="13" id="KW-1185">Reference proteome</keyword>
<comment type="pathway">
    <text evidence="1 8">Sulfur metabolism; hydrogen sulfide biosynthesis; sulfite from sulfate: step 1/3.</text>
</comment>
<dbReference type="InterPro" id="IPR025980">
    <property type="entry name" value="ATP-Sase_PUA-like_dom"/>
</dbReference>
<dbReference type="Proteomes" id="UP001333102">
    <property type="component" value="Chromosome"/>
</dbReference>
<dbReference type="EC" id="2.7.7.4" evidence="8"/>
<dbReference type="RefSeq" id="WP_324669123.1">
    <property type="nucleotide sequence ID" value="NZ_CP141614.1"/>
</dbReference>
<accession>A0ABZ1BPW3</accession>
<gene>
    <name evidence="8 12" type="primary">sat</name>
    <name evidence="12" type="ORF">VLY81_00835</name>
</gene>
<dbReference type="NCBIfam" id="TIGR00339">
    <property type="entry name" value="sopT"/>
    <property type="match status" value="1"/>
</dbReference>
<evidence type="ECO:0000313" key="12">
    <source>
        <dbReference type="EMBL" id="WRP14749.1"/>
    </source>
</evidence>
<dbReference type="SUPFAM" id="SSF88697">
    <property type="entry name" value="PUA domain-like"/>
    <property type="match status" value="1"/>
</dbReference>
<keyword evidence="3 8" id="KW-0548">Nucleotidyltransferase</keyword>
<dbReference type="HAMAP" id="MF_00066">
    <property type="entry name" value="Sulf_adenylyltr"/>
    <property type="match status" value="1"/>
</dbReference>
<feature type="domain" description="Sulphate adenylyltransferase catalytic" evidence="10">
    <location>
        <begin position="185"/>
        <end position="393"/>
    </location>
</feature>
<organism evidence="12 13">
    <name type="scientific">Geochorda subterranea</name>
    <dbReference type="NCBI Taxonomy" id="3109564"/>
    <lineage>
        <taxon>Bacteria</taxon>
        <taxon>Bacillati</taxon>
        <taxon>Bacillota</taxon>
        <taxon>Limnochordia</taxon>
        <taxon>Limnochordales</taxon>
        <taxon>Geochordaceae</taxon>
        <taxon>Geochorda</taxon>
    </lineage>
</organism>
<dbReference type="GO" id="GO:0004781">
    <property type="term" value="F:sulfate adenylyltransferase (ATP) activity"/>
    <property type="evidence" value="ECO:0007669"/>
    <property type="project" value="UniProtKB-EC"/>
</dbReference>
<dbReference type="EMBL" id="CP141614">
    <property type="protein sequence ID" value="WRP14749.1"/>
    <property type="molecule type" value="Genomic_DNA"/>
</dbReference>
<sequence length="399" mass="43601">MSLVTPYGGRLVDRTVSGVTAASLRDAARHLPRLPLSGVEEADLRLIACGAYSPLEGFMDRETYACVLSRMTLPSGLPWTVPVVLRVDPARARRLAPGDRVSLCAAGPGPTGDGREDSRRGTGTGALGVLEVRDVFPADPLAEARAVYGTESPQHPAVARLLASPGWCVGGPVRVWATPLLPPWALTPAETRAYFETMGWSRVVGFQTRNPVHRAHEHLQKCALEMVDGLLLHPLVGPTREEDLPAEIRWRACEILVHHYYPPDRVLLSGFAAAMRYAGPREAVFHAVVRRNFGCSHFVVGRDHAGVGSFYGPLDAQRIFDRLDPALLGVEVLRFGAASYCRRCRSMVTDKSCPHPPAIRVSLSGTELRRRLREGRGLPSELARPEVAAFLLRLAQKRA</sequence>
<dbReference type="InterPro" id="IPR024951">
    <property type="entry name" value="Sulfurylase_cat_dom"/>
</dbReference>
<keyword evidence="2 8" id="KW-0808">Transferase</keyword>
<comment type="catalytic activity">
    <reaction evidence="7 8">
        <text>sulfate + ATP + H(+) = adenosine 5'-phosphosulfate + diphosphate</text>
        <dbReference type="Rhea" id="RHEA:18133"/>
        <dbReference type="ChEBI" id="CHEBI:15378"/>
        <dbReference type="ChEBI" id="CHEBI:16189"/>
        <dbReference type="ChEBI" id="CHEBI:30616"/>
        <dbReference type="ChEBI" id="CHEBI:33019"/>
        <dbReference type="ChEBI" id="CHEBI:58243"/>
        <dbReference type="EC" id="2.7.7.4"/>
    </reaction>
</comment>
<keyword evidence="5 8" id="KW-0067">ATP-binding</keyword>
<feature type="domain" description="ATP-sulfurylase PUA-like" evidence="11">
    <location>
        <begin position="5"/>
        <end position="106"/>
    </location>
</feature>
<evidence type="ECO:0000256" key="9">
    <source>
        <dbReference type="SAM" id="MobiDB-lite"/>
    </source>
</evidence>
<name>A0ABZ1BPW3_9FIRM</name>
<dbReference type="Pfam" id="PF01747">
    <property type="entry name" value="ATP-sulfurylase"/>
    <property type="match status" value="1"/>
</dbReference>
<dbReference type="InterPro" id="IPR015947">
    <property type="entry name" value="PUA-like_sf"/>
</dbReference>
<comment type="similarity">
    <text evidence="6 8">Belongs to the sulfate adenylyltransferase family.</text>
</comment>
<evidence type="ECO:0000256" key="2">
    <source>
        <dbReference type="ARBA" id="ARBA00022679"/>
    </source>
</evidence>
<evidence type="ECO:0000259" key="10">
    <source>
        <dbReference type="Pfam" id="PF01747"/>
    </source>
</evidence>
<feature type="domain" description="ATP-sulfurylase PUA-like" evidence="11">
    <location>
        <begin position="126"/>
        <end position="175"/>
    </location>
</feature>